<organism evidence="5 6">
    <name type="scientific">Thiocapsa marina 5811</name>
    <dbReference type="NCBI Taxonomy" id="768671"/>
    <lineage>
        <taxon>Bacteria</taxon>
        <taxon>Pseudomonadati</taxon>
        <taxon>Pseudomonadota</taxon>
        <taxon>Gammaproteobacteria</taxon>
        <taxon>Chromatiales</taxon>
        <taxon>Chromatiaceae</taxon>
        <taxon>Thiocapsa</taxon>
    </lineage>
</organism>
<dbReference type="SUPFAM" id="SSF51161">
    <property type="entry name" value="Trimeric LpxA-like enzymes"/>
    <property type="match status" value="1"/>
</dbReference>
<dbReference type="Gene3D" id="3.40.50.20">
    <property type="match status" value="1"/>
</dbReference>
<evidence type="ECO:0000259" key="4">
    <source>
        <dbReference type="Pfam" id="PF17836"/>
    </source>
</evidence>
<dbReference type="Gene3D" id="2.160.10.10">
    <property type="entry name" value="Hexapeptide repeat proteins"/>
    <property type="match status" value="1"/>
</dbReference>
<name>F9U6Y2_9GAMM</name>
<feature type="domain" description="PglD N-terminal" evidence="4">
    <location>
        <begin position="7"/>
        <end position="40"/>
    </location>
</feature>
<comment type="similarity">
    <text evidence="1">Belongs to the transferase hexapeptide repeat family.</text>
</comment>
<dbReference type="RefSeq" id="WP_007191561.1">
    <property type="nucleotide sequence ID" value="NZ_AFWV01000002.1"/>
</dbReference>
<keyword evidence="5" id="KW-0808">Transferase</keyword>
<evidence type="ECO:0000313" key="6">
    <source>
        <dbReference type="Proteomes" id="UP000005459"/>
    </source>
</evidence>
<feature type="site" description="Increases basicity of active site His" evidence="2">
    <location>
        <position position="136"/>
    </location>
</feature>
<evidence type="ECO:0000256" key="3">
    <source>
        <dbReference type="PIRSR" id="PIRSR620019-2"/>
    </source>
</evidence>
<dbReference type="STRING" id="768671.ThimaDRAFT_0684"/>
<dbReference type="AlphaFoldDB" id="F9U6Y2"/>
<dbReference type="PANTHER" id="PTHR43300">
    <property type="entry name" value="ACETYLTRANSFERASE"/>
    <property type="match status" value="1"/>
</dbReference>
<evidence type="ECO:0000256" key="1">
    <source>
        <dbReference type="ARBA" id="ARBA00007274"/>
    </source>
</evidence>
<dbReference type="GO" id="GO:0016746">
    <property type="term" value="F:acyltransferase activity"/>
    <property type="evidence" value="ECO:0007669"/>
    <property type="project" value="UniProtKB-KW"/>
</dbReference>
<dbReference type="InterPro" id="IPR001451">
    <property type="entry name" value="Hexapep"/>
</dbReference>
<dbReference type="eggNOG" id="COG0110">
    <property type="taxonomic scope" value="Bacteria"/>
</dbReference>
<dbReference type="InterPro" id="IPR011004">
    <property type="entry name" value="Trimer_LpxA-like_sf"/>
</dbReference>
<dbReference type="InterPro" id="IPR041561">
    <property type="entry name" value="PglD_N"/>
</dbReference>
<feature type="active site" description="Proton acceptor" evidence="2">
    <location>
        <position position="135"/>
    </location>
</feature>
<keyword evidence="6" id="KW-1185">Reference proteome</keyword>
<dbReference type="OrthoDB" id="9794407at2"/>
<proteinExistence type="inferred from homology"/>
<evidence type="ECO:0000256" key="2">
    <source>
        <dbReference type="PIRSR" id="PIRSR620019-1"/>
    </source>
</evidence>
<dbReference type="Pfam" id="PF14602">
    <property type="entry name" value="Hexapep_2"/>
    <property type="match status" value="1"/>
</dbReference>
<feature type="binding site" evidence="3">
    <location>
        <position position="144"/>
    </location>
    <ligand>
        <name>acetyl-CoA</name>
        <dbReference type="ChEBI" id="CHEBI:57288"/>
    </ligand>
</feature>
<keyword evidence="5" id="KW-0012">Acyltransferase</keyword>
<gene>
    <name evidence="5" type="ORF">ThimaDRAFT_0684</name>
</gene>
<protein>
    <submittedName>
        <fullName evidence="5">Sugar O-acyltransferase, sialic acid O-acetyltransferase NeuD family</fullName>
    </submittedName>
</protein>
<dbReference type="NCBIfam" id="TIGR03570">
    <property type="entry name" value="NeuD_NnaD"/>
    <property type="match status" value="1"/>
</dbReference>
<dbReference type="Proteomes" id="UP000005459">
    <property type="component" value="Unassembled WGS sequence"/>
</dbReference>
<dbReference type="InterPro" id="IPR020019">
    <property type="entry name" value="AcTrfase_PglD-like"/>
</dbReference>
<reference evidence="5 6" key="1">
    <citation type="submission" date="2011-06" db="EMBL/GenBank/DDBJ databases">
        <title>The draft genome of Thiocapsa marina 5811.</title>
        <authorList>
            <consortium name="US DOE Joint Genome Institute (JGI-PGF)"/>
            <person name="Lucas S."/>
            <person name="Han J."/>
            <person name="Cheng J.-F."/>
            <person name="Goodwin L."/>
            <person name="Pitluck S."/>
            <person name="Peters L."/>
            <person name="Land M.L."/>
            <person name="Hauser L."/>
            <person name="Vogl K."/>
            <person name="Liu Z."/>
            <person name="Imhoff J."/>
            <person name="Thiel V."/>
            <person name="Frigaard N.-U."/>
            <person name="Bryant D."/>
            <person name="Woyke T.J."/>
        </authorList>
    </citation>
    <scope>NUCLEOTIDE SEQUENCE [LARGE SCALE GENOMIC DNA]</scope>
    <source>
        <strain evidence="5 6">5811</strain>
    </source>
</reference>
<sequence>MAVKKGLIVLGFGGHARSVADVALSSGYDRFVFVDKNARVGETFLDFVVQKAWPETIGAGWSCLPASGVGIEREAQMEAVARRGWAVATLIAQTATIGVGAEIGAGTFVAHHAHVGPMARVGRACIINTGCSVEHESVVGEFTHISVNTTIAGRSKVGKHCFIGAGATIIDGIEVTDEVVVGAGSVVVKPISSPGTFVGCPARMIG</sequence>
<accession>F9U6Y2</accession>
<dbReference type="PANTHER" id="PTHR43300:SF7">
    <property type="entry name" value="UDP-N-ACETYLBACILLOSAMINE N-ACETYLTRANSFERASE"/>
    <property type="match status" value="1"/>
</dbReference>
<dbReference type="InterPro" id="IPR050179">
    <property type="entry name" value="Trans_hexapeptide_repeat"/>
</dbReference>
<feature type="binding site" evidence="3">
    <location>
        <position position="68"/>
    </location>
    <ligand>
        <name>substrate</name>
    </ligand>
</feature>
<dbReference type="Pfam" id="PF17836">
    <property type="entry name" value="PglD_N"/>
    <property type="match status" value="1"/>
</dbReference>
<evidence type="ECO:0000313" key="5">
    <source>
        <dbReference type="EMBL" id="EGV20008.1"/>
    </source>
</evidence>
<dbReference type="EMBL" id="AFWV01000002">
    <property type="protein sequence ID" value="EGV20008.1"/>
    <property type="molecule type" value="Genomic_DNA"/>
</dbReference>